<dbReference type="Proteomes" id="UP000196531">
    <property type="component" value="Unassembled WGS sequence"/>
</dbReference>
<reference evidence="10" key="1">
    <citation type="journal article" date="2017" name="Proc. Natl. Acad. Sci. U.S.A.">
        <title>Simulation of Deepwater Horizon oil plume reveals substrate specialization within a complex community of hydrocarbon-degraders.</title>
        <authorList>
            <person name="Hu P."/>
            <person name="Dubinsky E.A."/>
            <person name="Probst A.J."/>
            <person name="Wang J."/>
            <person name="Sieber C.M.K."/>
            <person name="Tom L.M."/>
            <person name="Gardinali P."/>
            <person name="Banfield J.F."/>
            <person name="Atlas R.M."/>
            <person name="Andersen G.L."/>
        </authorList>
    </citation>
    <scope>NUCLEOTIDE SEQUENCE [LARGE SCALE GENOMIC DNA]</scope>
</reference>
<evidence type="ECO:0000256" key="3">
    <source>
        <dbReference type="ARBA" id="ARBA00004370"/>
    </source>
</evidence>
<name>A0A1Y5F143_9BACT</name>
<evidence type="ECO:0000256" key="8">
    <source>
        <dbReference type="SAM" id="MobiDB-lite"/>
    </source>
</evidence>
<comment type="function">
    <text evidence="1">Assembles around the rod to form the L-ring and probably protects the motor/basal body from shearing forces during rotation.</text>
</comment>
<keyword evidence="7" id="KW-0975">Bacterial flagellum</keyword>
<feature type="region of interest" description="Disordered" evidence="8">
    <location>
        <begin position="31"/>
        <end position="111"/>
    </location>
</feature>
<sequence length="257" mass="29968">MKAIKLLLIFLLPLLFSCSNYINKMYRDLDKDQGRKSPARQDQFNRYRNPQLNPQGHTRVGSKPLNYQRNAYMNSQNRNRLPQTRRSYRPQQQVKKRYTSNDLLDTGRNTSSLWAGKGKGKHLFTEQEEKKHGDIILINVQKALKNDMTLELKRAFPTMARAKKKDNKEADKKDDKAKEDVAKKETGTTDKVYDRVSSVVIEEINQDHLLIRGQKSVLFKNRKRLVEIQALISRRDITDEDTVNSDNILETSVHVLR</sequence>
<dbReference type="AlphaFoldDB" id="A0A1Y5F143"/>
<evidence type="ECO:0000313" key="10">
    <source>
        <dbReference type="Proteomes" id="UP000196531"/>
    </source>
</evidence>
<dbReference type="Pfam" id="PF02107">
    <property type="entry name" value="FlgH"/>
    <property type="match status" value="1"/>
</dbReference>
<dbReference type="PROSITE" id="PS51257">
    <property type="entry name" value="PROKAR_LIPOPROTEIN"/>
    <property type="match status" value="1"/>
</dbReference>
<proteinExistence type="inferred from homology"/>
<dbReference type="GO" id="GO:0071973">
    <property type="term" value="P:bacterial-type flagellum-dependent cell motility"/>
    <property type="evidence" value="ECO:0007669"/>
    <property type="project" value="InterPro"/>
</dbReference>
<feature type="compositionally biased region" description="Polar residues" evidence="8">
    <location>
        <begin position="40"/>
        <end position="56"/>
    </location>
</feature>
<feature type="region of interest" description="Disordered" evidence="8">
    <location>
        <begin position="160"/>
        <end position="187"/>
    </location>
</feature>
<keyword evidence="6" id="KW-0472">Membrane</keyword>
<evidence type="ECO:0000313" key="9">
    <source>
        <dbReference type="EMBL" id="OUR92854.1"/>
    </source>
</evidence>
<comment type="similarity">
    <text evidence="4">Belongs to the FlgH family.</text>
</comment>
<comment type="caution">
    <text evidence="9">The sequence shown here is derived from an EMBL/GenBank/DDBJ whole genome shotgun (WGS) entry which is preliminary data.</text>
</comment>
<evidence type="ECO:0008006" key="11">
    <source>
        <dbReference type="Google" id="ProtNLM"/>
    </source>
</evidence>
<gene>
    <name evidence="9" type="ORF">A9Q84_20285</name>
</gene>
<evidence type="ECO:0000256" key="2">
    <source>
        <dbReference type="ARBA" id="ARBA00004117"/>
    </source>
</evidence>
<protein>
    <recommendedName>
        <fullName evidence="11">Flagellar biosynthesis protein FlgH</fullName>
    </recommendedName>
</protein>
<dbReference type="EMBL" id="MAAO01000016">
    <property type="protein sequence ID" value="OUR92854.1"/>
    <property type="molecule type" value="Genomic_DNA"/>
</dbReference>
<evidence type="ECO:0000256" key="6">
    <source>
        <dbReference type="ARBA" id="ARBA00023136"/>
    </source>
</evidence>
<dbReference type="GO" id="GO:0016020">
    <property type="term" value="C:membrane"/>
    <property type="evidence" value="ECO:0007669"/>
    <property type="project" value="UniProtKB-SubCell"/>
</dbReference>
<feature type="compositionally biased region" description="Basic and acidic residues" evidence="8">
    <location>
        <begin position="166"/>
        <end position="187"/>
    </location>
</feature>
<evidence type="ECO:0000256" key="4">
    <source>
        <dbReference type="ARBA" id="ARBA00006929"/>
    </source>
</evidence>
<evidence type="ECO:0000256" key="5">
    <source>
        <dbReference type="ARBA" id="ARBA00022729"/>
    </source>
</evidence>
<feature type="compositionally biased region" description="Polar residues" evidence="8">
    <location>
        <begin position="65"/>
        <end position="93"/>
    </location>
</feature>
<dbReference type="InterPro" id="IPR000527">
    <property type="entry name" value="Flag_Lring"/>
</dbReference>
<comment type="subcellular location">
    <subcellularLocation>
        <location evidence="2">Bacterial flagellum basal body</location>
    </subcellularLocation>
    <subcellularLocation>
        <location evidence="3">Membrane</location>
    </subcellularLocation>
</comment>
<feature type="compositionally biased region" description="Polar residues" evidence="8">
    <location>
        <begin position="100"/>
        <end position="111"/>
    </location>
</feature>
<keyword evidence="5" id="KW-0732">Signal</keyword>
<evidence type="ECO:0000256" key="7">
    <source>
        <dbReference type="ARBA" id="ARBA00023143"/>
    </source>
</evidence>
<dbReference type="GO" id="GO:0009427">
    <property type="term" value="C:bacterial-type flagellum basal body, distal rod, L ring"/>
    <property type="evidence" value="ECO:0007669"/>
    <property type="project" value="InterPro"/>
</dbReference>
<accession>A0A1Y5F143</accession>
<organism evidence="9 10">
    <name type="scientific">Halobacteriovorax marinus</name>
    <dbReference type="NCBI Taxonomy" id="97084"/>
    <lineage>
        <taxon>Bacteria</taxon>
        <taxon>Pseudomonadati</taxon>
        <taxon>Bdellovibrionota</taxon>
        <taxon>Bacteriovoracia</taxon>
        <taxon>Bacteriovoracales</taxon>
        <taxon>Halobacteriovoraceae</taxon>
        <taxon>Halobacteriovorax</taxon>
    </lineage>
</organism>
<dbReference type="GO" id="GO:0003774">
    <property type="term" value="F:cytoskeletal motor activity"/>
    <property type="evidence" value="ECO:0007669"/>
    <property type="project" value="InterPro"/>
</dbReference>
<evidence type="ECO:0000256" key="1">
    <source>
        <dbReference type="ARBA" id="ARBA00002591"/>
    </source>
</evidence>